<sequence>LLPRRFPCSSLGNCLILCCRMTERKNTLNSYKMINPQHATNFYFDQNFNLDAVKLLPGEYYVTTRDMVLTTVLGSCISACVYDSQSGIGGMNHFMLPAGKDDNGMQLPSARFGDYAMDALIGEILKSGARKANLVAKVFGGGNVQRAMISSKIGSQNAKFVRAYLAEHDIRILAEDLVGLNPRKIYFFPRSGKVLMKKLYVLHNDSIVQREQRYNRLLQTLSEMEVIPNNKEEVHG</sequence>
<dbReference type="GO" id="GO:0050568">
    <property type="term" value="F:protein-glutamine glutaminase activity"/>
    <property type="evidence" value="ECO:0007669"/>
    <property type="project" value="InterPro"/>
</dbReference>
<organism evidence="3 4">
    <name type="scientific">Nitrosomonas halophila</name>
    <dbReference type="NCBI Taxonomy" id="44576"/>
    <lineage>
        <taxon>Bacteria</taxon>
        <taxon>Pseudomonadati</taxon>
        <taxon>Pseudomonadota</taxon>
        <taxon>Betaproteobacteria</taxon>
        <taxon>Nitrosomonadales</taxon>
        <taxon>Nitrosomonadaceae</taxon>
        <taxon>Nitrosomonas</taxon>
    </lineage>
</organism>
<dbReference type="NCBIfam" id="NF010013">
    <property type="entry name" value="PRK13487.1"/>
    <property type="match status" value="1"/>
</dbReference>
<evidence type="ECO:0000313" key="4">
    <source>
        <dbReference type="Proteomes" id="UP000198640"/>
    </source>
</evidence>
<gene>
    <name evidence="3" type="ORF">SAMN05421881_10381</name>
</gene>
<evidence type="ECO:0000256" key="2">
    <source>
        <dbReference type="ARBA" id="ARBA00022801"/>
    </source>
</evidence>
<dbReference type="AlphaFoldDB" id="A0A1H3K7L5"/>
<reference evidence="3 4" key="1">
    <citation type="submission" date="2016-10" db="EMBL/GenBank/DDBJ databases">
        <authorList>
            <person name="de Groot N.N."/>
        </authorList>
    </citation>
    <scope>NUCLEOTIDE SEQUENCE [LARGE SCALE GENOMIC DNA]</scope>
    <source>
        <strain evidence="3 4">Nm1</strain>
    </source>
</reference>
<dbReference type="Gene3D" id="3.30.1330.200">
    <property type="match status" value="1"/>
</dbReference>
<dbReference type="CDD" id="cd16352">
    <property type="entry name" value="CheD"/>
    <property type="match status" value="1"/>
</dbReference>
<dbReference type="STRING" id="44576.SAMN05421881_10381"/>
<evidence type="ECO:0000256" key="1">
    <source>
        <dbReference type="ARBA" id="ARBA00022500"/>
    </source>
</evidence>
<dbReference type="PANTHER" id="PTHR35147">
    <property type="entry name" value="CHEMORECEPTOR GLUTAMINE DEAMIDASE CHED-RELATED"/>
    <property type="match status" value="1"/>
</dbReference>
<name>A0A1H3K7L5_9PROT</name>
<dbReference type="InterPro" id="IPR005659">
    <property type="entry name" value="Chemorcpt_Glu_NH3ase_CheD"/>
</dbReference>
<dbReference type="GO" id="GO:0006935">
    <property type="term" value="P:chemotaxis"/>
    <property type="evidence" value="ECO:0007669"/>
    <property type="project" value="UniProtKB-KW"/>
</dbReference>
<keyword evidence="2" id="KW-0378">Hydrolase</keyword>
<dbReference type="Proteomes" id="UP000198640">
    <property type="component" value="Unassembled WGS sequence"/>
</dbReference>
<dbReference type="Pfam" id="PF03975">
    <property type="entry name" value="CheD"/>
    <property type="match status" value="1"/>
</dbReference>
<proteinExistence type="inferred from homology"/>
<dbReference type="InterPro" id="IPR038592">
    <property type="entry name" value="CheD-like_sf"/>
</dbReference>
<dbReference type="EMBL" id="FNOY01000038">
    <property type="protein sequence ID" value="SDY47504.1"/>
    <property type="molecule type" value="Genomic_DNA"/>
</dbReference>
<evidence type="ECO:0000313" key="3">
    <source>
        <dbReference type="EMBL" id="SDY47504.1"/>
    </source>
</evidence>
<feature type="non-terminal residue" evidence="3">
    <location>
        <position position="1"/>
    </location>
</feature>
<dbReference type="InterPro" id="IPR011324">
    <property type="entry name" value="Cytotoxic_necrot_fac-like_cat"/>
</dbReference>
<dbReference type="HAMAP" id="MF_01440">
    <property type="entry name" value="CheD"/>
    <property type="match status" value="1"/>
</dbReference>
<keyword evidence="4" id="KW-1185">Reference proteome</keyword>
<protein>
    <submittedName>
        <fullName evidence="3">Chemotaxis protein CheD</fullName>
    </submittedName>
</protein>
<accession>A0A1H3K7L5</accession>
<dbReference type="SUPFAM" id="SSF64438">
    <property type="entry name" value="CNF1/YfiH-like putative cysteine hydrolases"/>
    <property type="match status" value="1"/>
</dbReference>
<keyword evidence="1" id="KW-0145">Chemotaxis</keyword>
<dbReference type="PANTHER" id="PTHR35147:SF2">
    <property type="entry name" value="CHEMORECEPTOR GLUTAMINE DEAMIDASE CHED-RELATED"/>
    <property type="match status" value="1"/>
</dbReference>